<dbReference type="Proteomes" id="UP001500503">
    <property type="component" value="Unassembled WGS sequence"/>
</dbReference>
<comment type="caution">
    <text evidence="1">The sequence shown here is derived from an EMBL/GenBank/DDBJ whole genome shotgun (WGS) entry which is preliminary data.</text>
</comment>
<organism evidence="1 2">
    <name type="scientific">Actinoallomurus oryzae</name>
    <dbReference type="NCBI Taxonomy" id="502180"/>
    <lineage>
        <taxon>Bacteria</taxon>
        <taxon>Bacillati</taxon>
        <taxon>Actinomycetota</taxon>
        <taxon>Actinomycetes</taxon>
        <taxon>Streptosporangiales</taxon>
        <taxon>Thermomonosporaceae</taxon>
        <taxon>Actinoallomurus</taxon>
    </lineage>
</organism>
<reference evidence="2" key="1">
    <citation type="journal article" date="2019" name="Int. J. Syst. Evol. Microbiol.">
        <title>The Global Catalogue of Microorganisms (GCM) 10K type strain sequencing project: providing services to taxonomists for standard genome sequencing and annotation.</title>
        <authorList>
            <consortium name="The Broad Institute Genomics Platform"/>
            <consortium name="The Broad Institute Genome Sequencing Center for Infectious Disease"/>
            <person name="Wu L."/>
            <person name="Ma J."/>
        </authorList>
    </citation>
    <scope>NUCLEOTIDE SEQUENCE [LARGE SCALE GENOMIC DNA]</scope>
    <source>
        <strain evidence="2">JCM 17933</strain>
    </source>
</reference>
<evidence type="ECO:0000313" key="2">
    <source>
        <dbReference type="Proteomes" id="UP001500503"/>
    </source>
</evidence>
<name>A0ABP8Q0L2_9ACTN</name>
<accession>A0ABP8Q0L2</accession>
<proteinExistence type="predicted"/>
<protein>
    <submittedName>
        <fullName evidence="1">Uncharacterized protein</fullName>
    </submittedName>
</protein>
<keyword evidence="2" id="KW-1185">Reference proteome</keyword>
<evidence type="ECO:0000313" key="1">
    <source>
        <dbReference type="EMBL" id="GAA4495353.1"/>
    </source>
</evidence>
<gene>
    <name evidence="1" type="ORF">GCM10023191_035930</name>
</gene>
<sequence length="172" mass="19556">MEHDLDHQDQVFINFRDFFRCSPGHAFRWVDLKRFRLPRPARSDSHILDALIRHDHFRDDYAGGGVDPVGTRHGPYWLDRISADAYEPVDETTAAYTLDLWAGQYGELPRALKVALERDVHALVRGATSRYRLKDLGEGALHDWGGVHGEFYELVVIDRTTGSLALIVAADD</sequence>
<dbReference type="EMBL" id="BAABHF010000019">
    <property type="protein sequence ID" value="GAA4495353.1"/>
    <property type="molecule type" value="Genomic_DNA"/>
</dbReference>
<dbReference type="RefSeq" id="WP_345464925.1">
    <property type="nucleotide sequence ID" value="NZ_BAABHF010000019.1"/>
</dbReference>